<gene>
    <name evidence="2" type="ORF">LTRI10_LOCUS16668</name>
</gene>
<evidence type="ECO:0000313" key="2">
    <source>
        <dbReference type="EMBL" id="CAL1374829.1"/>
    </source>
</evidence>
<accession>A0AAV2DLJ2</accession>
<dbReference type="EMBL" id="OZ034816">
    <property type="protein sequence ID" value="CAL1374829.1"/>
    <property type="molecule type" value="Genomic_DNA"/>
</dbReference>
<name>A0AAV2DLJ2_9ROSI</name>
<dbReference type="AlphaFoldDB" id="A0AAV2DLJ2"/>
<keyword evidence="3" id="KW-1185">Reference proteome</keyword>
<sequence>MEVGTAPAAHQWKEVPHPPPELDEPIAKLIPEGTTENVGNALYICSSISAKAKKLSAGSSILNRYNPCIRRSLTSRPNRNGRISNQAGDPMFVFITAQLSHIAAKPTIYSLMAPSDSDSNPPVA</sequence>
<protein>
    <submittedName>
        <fullName evidence="2">Uncharacterized protein</fullName>
    </submittedName>
</protein>
<evidence type="ECO:0000256" key="1">
    <source>
        <dbReference type="SAM" id="MobiDB-lite"/>
    </source>
</evidence>
<evidence type="ECO:0000313" key="3">
    <source>
        <dbReference type="Proteomes" id="UP001497516"/>
    </source>
</evidence>
<organism evidence="2 3">
    <name type="scientific">Linum trigynum</name>
    <dbReference type="NCBI Taxonomy" id="586398"/>
    <lineage>
        <taxon>Eukaryota</taxon>
        <taxon>Viridiplantae</taxon>
        <taxon>Streptophyta</taxon>
        <taxon>Embryophyta</taxon>
        <taxon>Tracheophyta</taxon>
        <taxon>Spermatophyta</taxon>
        <taxon>Magnoliopsida</taxon>
        <taxon>eudicotyledons</taxon>
        <taxon>Gunneridae</taxon>
        <taxon>Pentapetalae</taxon>
        <taxon>rosids</taxon>
        <taxon>fabids</taxon>
        <taxon>Malpighiales</taxon>
        <taxon>Linaceae</taxon>
        <taxon>Linum</taxon>
    </lineage>
</organism>
<proteinExistence type="predicted"/>
<reference evidence="2 3" key="1">
    <citation type="submission" date="2024-04" db="EMBL/GenBank/DDBJ databases">
        <authorList>
            <person name="Fracassetti M."/>
        </authorList>
    </citation>
    <scope>NUCLEOTIDE SEQUENCE [LARGE SCALE GENOMIC DNA]</scope>
</reference>
<dbReference type="Proteomes" id="UP001497516">
    <property type="component" value="Chromosome 3"/>
</dbReference>
<feature type="region of interest" description="Disordered" evidence="1">
    <location>
        <begin position="1"/>
        <end position="25"/>
    </location>
</feature>